<dbReference type="EMBL" id="JACEIK010002153">
    <property type="protein sequence ID" value="MCD9559452.1"/>
    <property type="molecule type" value="Genomic_DNA"/>
</dbReference>
<gene>
    <name evidence="1" type="ORF">HAX54_017411</name>
</gene>
<evidence type="ECO:0000313" key="1">
    <source>
        <dbReference type="EMBL" id="MCD9559452.1"/>
    </source>
</evidence>
<name>A0ABS8UMX9_DATST</name>
<accession>A0ABS8UMX9</accession>
<reference evidence="1 2" key="1">
    <citation type="journal article" date="2021" name="BMC Genomics">
        <title>Datura genome reveals duplications of psychoactive alkaloid biosynthetic genes and high mutation rate following tissue culture.</title>
        <authorList>
            <person name="Rajewski A."/>
            <person name="Carter-House D."/>
            <person name="Stajich J."/>
            <person name="Litt A."/>
        </authorList>
    </citation>
    <scope>NUCLEOTIDE SEQUENCE [LARGE SCALE GENOMIC DNA]</scope>
    <source>
        <strain evidence="1">AR-01</strain>
    </source>
</reference>
<comment type="caution">
    <text evidence="1">The sequence shown here is derived from an EMBL/GenBank/DDBJ whole genome shotgun (WGS) entry which is preliminary data.</text>
</comment>
<sequence>MRDEALIPAFHHYGDPVPFDATSKAPLVDLALQEGNTFTKAPGPIPTSPSRTISTSKVSSGIVLLTYKTFASMVARLEIVERQQVGLIDELPNFISKSIEKALQPLRDFLLITQ</sequence>
<proteinExistence type="predicted"/>
<organism evidence="1 2">
    <name type="scientific">Datura stramonium</name>
    <name type="common">Jimsonweed</name>
    <name type="synonym">Common thornapple</name>
    <dbReference type="NCBI Taxonomy" id="4076"/>
    <lineage>
        <taxon>Eukaryota</taxon>
        <taxon>Viridiplantae</taxon>
        <taxon>Streptophyta</taxon>
        <taxon>Embryophyta</taxon>
        <taxon>Tracheophyta</taxon>
        <taxon>Spermatophyta</taxon>
        <taxon>Magnoliopsida</taxon>
        <taxon>eudicotyledons</taxon>
        <taxon>Gunneridae</taxon>
        <taxon>Pentapetalae</taxon>
        <taxon>asterids</taxon>
        <taxon>lamiids</taxon>
        <taxon>Solanales</taxon>
        <taxon>Solanaceae</taxon>
        <taxon>Solanoideae</taxon>
        <taxon>Datureae</taxon>
        <taxon>Datura</taxon>
    </lineage>
</organism>
<protein>
    <submittedName>
        <fullName evidence="1">Uncharacterized protein</fullName>
    </submittedName>
</protein>
<dbReference type="Proteomes" id="UP000823775">
    <property type="component" value="Unassembled WGS sequence"/>
</dbReference>
<keyword evidence="2" id="KW-1185">Reference proteome</keyword>
<evidence type="ECO:0000313" key="2">
    <source>
        <dbReference type="Proteomes" id="UP000823775"/>
    </source>
</evidence>